<feature type="signal peptide" evidence="2">
    <location>
        <begin position="1"/>
        <end position="23"/>
    </location>
</feature>
<organism evidence="3 4">
    <name type="scientific">Prunus yedoensis var. nudiflora</name>
    <dbReference type="NCBI Taxonomy" id="2094558"/>
    <lineage>
        <taxon>Eukaryota</taxon>
        <taxon>Viridiplantae</taxon>
        <taxon>Streptophyta</taxon>
        <taxon>Embryophyta</taxon>
        <taxon>Tracheophyta</taxon>
        <taxon>Spermatophyta</taxon>
        <taxon>Magnoliopsida</taxon>
        <taxon>eudicotyledons</taxon>
        <taxon>Gunneridae</taxon>
        <taxon>Pentapetalae</taxon>
        <taxon>rosids</taxon>
        <taxon>fabids</taxon>
        <taxon>Rosales</taxon>
        <taxon>Rosaceae</taxon>
        <taxon>Amygdaloideae</taxon>
        <taxon>Amygdaleae</taxon>
        <taxon>Prunus</taxon>
    </lineage>
</organism>
<name>A0A314U9G4_PRUYE</name>
<proteinExistence type="predicted"/>
<keyword evidence="4" id="KW-1185">Reference proteome</keyword>
<evidence type="ECO:0000256" key="1">
    <source>
        <dbReference type="SAM" id="MobiDB-lite"/>
    </source>
</evidence>
<feature type="chain" id="PRO_5016439662" description="Secreted protein" evidence="2">
    <location>
        <begin position="24"/>
        <end position="80"/>
    </location>
</feature>
<evidence type="ECO:0000313" key="4">
    <source>
        <dbReference type="Proteomes" id="UP000250321"/>
    </source>
</evidence>
<feature type="region of interest" description="Disordered" evidence="1">
    <location>
        <begin position="23"/>
        <end position="46"/>
    </location>
</feature>
<accession>A0A314U9G4</accession>
<protein>
    <recommendedName>
        <fullName evidence="5">Secreted protein</fullName>
    </recommendedName>
</protein>
<dbReference type="EMBL" id="PJQY01003851">
    <property type="protein sequence ID" value="PQM33951.1"/>
    <property type="molecule type" value="Genomic_DNA"/>
</dbReference>
<dbReference type="AlphaFoldDB" id="A0A314U9G4"/>
<keyword evidence="2" id="KW-0732">Signal</keyword>
<sequence>MTQLSRWATTYLLVLVGNLSTEGQGGGVKNGDVGDVDQDEGGGGVDAKEKAIVSEQMSRPRVRIYLRPGQSGRLMGTRAP</sequence>
<evidence type="ECO:0000256" key="2">
    <source>
        <dbReference type="SAM" id="SignalP"/>
    </source>
</evidence>
<dbReference type="Proteomes" id="UP000250321">
    <property type="component" value="Unassembled WGS sequence"/>
</dbReference>
<gene>
    <name evidence="3" type="ORF">Pyn_37407</name>
</gene>
<reference evidence="3 4" key="1">
    <citation type="submission" date="2018-02" db="EMBL/GenBank/DDBJ databases">
        <title>Draft genome of wild Prunus yedoensis var. nudiflora.</title>
        <authorList>
            <person name="Baek S."/>
            <person name="Kim J.-H."/>
            <person name="Choi K."/>
            <person name="Kim G.-B."/>
            <person name="Cho A."/>
            <person name="Jang H."/>
            <person name="Shin C.-H."/>
            <person name="Yu H.-J."/>
            <person name="Mun J.-H."/>
        </authorList>
    </citation>
    <scope>NUCLEOTIDE SEQUENCE [LARGE SCALE GENOMIC DNA]</scope>
    <source>
        <strain evidence="4">cv. Jeju island</strain>
        <tissue evidence="3">Leaf</tissue>
    </source>
</reference>
<comment type="caution">
    <text evidence="3">The sequence shown here is derived from an EMBL/GenBank/DDBJ whole genome shotgun (WGS) entry which is preliminary data.</text>
</comment>
<evidence type="ECO:0000313" key="3">
    <source>
        <dbReference type="EMBL" id="PQM33951.1"/>
    </source>
</evidence>
<evidence type="ECO:0008006" key="5">
    <source>
        <dbReference type="Google" id="ProtNLM"/>
    </source>
</evidence>